<reference evidence="1 2" key="1">
    <citation type="submission" date="2022-05" db="EMBL/GenBank/DDBJ databases">
        <title>Genome Sequencing of Bee-Associated Microbes.</title>
        <authorList>
            <person name="Dunlap C."/>
        </authorList>
    </citation>
    <scope>NUCLEOTIDE SEQUENCE [LARGE SCALE GENOMIC DNA]</scope>
    <source>
        <strain evidence="1 2">NRRL NRS-750</strain>
    </source>
</reference>
<dbReference type="SUPFAM" id="SSF48264">
    <property type="entry name" value="Cytochrome P450"/>
    <property type="match status" value="1"/>
</dbReference>
<name>A0ABT4EAW4_PAEAL</name>
<evidence type="ECO:0000313" key="1">
    <source>
        <dbReference type="EMBL" id="MCY9530240.1"/>
    </source>
</evidence>
<dbReference type="InterPro" id="IPR036396">
    <property type="entry name" value="Cyt_P450_sf"/>
</dbReference>
<dbReference type="Gene3D" id="1.10.630.10">
    <property type="entry name" value="Cytochrome P450"/>
    <property type="match status" value="1"/>
</dbReference>
<keyword evidence="2" id="KW-1185">Reference proteome</keyword>
<comment type="caution">
    <text evidence="1">The sequence shown here is derived from an EMBL/GenBank/DDBJ whole genome shotgun (WGS) entry which is preliminary data.</text>
</comment>
<evidence type="ECO:0000313" key="2">
    <source>
        <dbReference type="Proteomes" id="UP001527090"/>
    </source>
</evidence>
<sequence length="73" mass="8400">MSQRINLSSYPPLHYKSRSLLSAVFTSRSLSLWPIINIVRSFTNALPTIDIADLLGVPSEDRFLFKEWVDVIY</sequence>
<dbReference type="Proteomes" id="UP001527090">
    <property type="component" value="Unassembled WGS sequence"/>
</dbReference>
<protein>
    <submittedName>
        <fullName evidence="1">Uncharacterized protein</fullName>
    </submittedName>
</protein>
<proteinExistence type="predicted"/>
<dbReference type="EMBL" id="JAMDLY010000011">
    <property type="protein sequence ID" value="MCY9530240.1"/>
    <property type="molecule type" value="Genomic_DNA"/>
</dbReference>
<accession>A0ABT4EAW4</accession>
<gene>
    <name evidence="1" type="ORF">M5X04_13025</name>
</gene>
<organism evidence="1 2">
    <name type="scientific">Paenibacillus alvei</name>
    <name type="common">Bacillus alvei</name>
    <dbReference type="NCBI Taxonomy" id="44250"/>
    <lineage>
        <taxon>Bacteria</taxon>
        <taxon>Bacillati</taxon>
        <taxon>Bacillota</taxon>
        <taxon>Bacilli</taxon>
        <taxon>Bacillales</taxon>
        <taxon>Paenibacillaceae</taxon>
        <taxon>Paenibacillus</taxon>
    </lineage>
</organism>
<dbReference type="RefSeq" id="WP_268632186.1">
    <property type="nucleotide sequence ID" value="NZ_JAMDLY010000011.1"/>
</dbReference>